<dbReference type="OrthoDB" id="5353360at2"/>
<protein>
    <recommendedName>
        <fullName evidence="1">Flagellar Assembly Protein A N-terminal region domain-containing protein</fullName>
    </recommendedName>
</protein>
<sequence length="630" mass="73844">MYKAKILQTKIPFESLENEEKISKMALDFSVLDYQTLCYKKDSEQEKIYSSKELDIFYNDDFFVEEYESINQEYKIEIHPKTQEKLFRIRLNANEDFTILNAVLLSDEKLFYYEDLKKDILNSLFKQLIKERFLILRLSKNLEQDIERFVQILKESKTQTEFEFKVCRGVAAKAYKMGEMIFHKELSSKQRKQKDMSYDELGYCNPVKKDDLLLEFIYTQEAKSGRNLRGKTLMALEEKSLDEPKKLELKDKSIYEKDFEDRVKYYAAHYGFFTYDSLNGYSVSKVLKVESVGLKTTGSIKVDMNEEISLEVSNTNDLNDAIKGGIVNIQVPHVKINGSIGDAKIIAKILNISGGTHRESELLADTAFINIHRGFLEAQNAYIDKLENGKVIAKNVYVKASISSEIEADYIFVEELLPNNKLYPKKALVVEKSLKTGNLIHITPLLMLDKNSNETEYEDLQTLFSEIKLKIKELSKQMGNHYEFLIKNQSNVIRLKKFENKGNLTIMQKKILIVYEKIVQKYNHCVQGYKKLINLYYQMDSKFKMLQKYSYGTEIYIKAKEISYENILYFDIFDTERIRKKHILNEQDSGKLFYFSQERMSVISTKNYGENHTEKIKALTRKPFELIFSY</sequence>
<dbReference type="eggNOG" id="COG1315">
    <property type="taxonomic scope" value="Bacteria"/>
</dbReference>
<dbReference type="KEGG" id="ccun:CCUN_1591"/>
<name>A0A1W6BYJ5_9BACT</name>
<feature type="domain" description="Flagellar Assembly Protein A N-terminal region" evidence="1">
    <location>
        <begin position="143"/>
        <end position="274"/>
    </location>
</feature>
<accession>A0A1W6BYJ5</accession>
<dbReference type="Pfam" id="PF20250">
    <property type="entry name" value="FapA_N"/>
    <property type="match status" value="1"/>
</dbReference>
<evidence type="ECO:0000259" key="1">
    <source>
        <dbReference type="Pfam" id="PF20250"/>
    </source>
</evidence>
<dbReference type="STRING" id="1121267.CCUN_1591"/>
<dbReference type="InterPro" id="IPR046866">
    <property type="entry name" value="FapA_N"/>
</dbReference>
<evidence type="ECO:0000313" key="3">
    <source>
        <dbReference type="Proteomes" id="UP000192902"/>
    </source>
</evidence>
<dbReference type="AlphaFoldDB" id="A0A1W6BYJ5"/>
<evidence type="ECO:0000313" key="2">
    <source>
        <dbReference type="EMBL" id="ARJ57171.1"/>
    </source>
</evidence>
<reference evidence="2 3" key="1">
    <citation type="submission" date="2017-04" db="EMBL/GenBank/DDBJ databases">
        <title>Complete genome sequence of the Campylobacter cuniculorum type strain LMG24588.</title>
        <authorList>
            <person name="Miller W.G."/>
            <person name="Yee E."/>
            <person name="Revez J."/>
            <person name="Bono J.L."/>
            <person name="Rossi M."/>
        </authorList>
    </citation>
    <scope>NUCLEOTIDE SEQUENCE [LARGE SCALE GENOMIC DNA]</scope>
    <source>
        <strain evidence="2 3">LMG 24588</strain>
    </source>
</reference>
<gene>
    <name evidence="2" type="ORF">CCUN_1591</name>
</gene>
<dbReference type="Proteomes" id="UP000192902">
    <property type="component" value="Chromosome"/>
</dbReference>
<proteinExistence type="predicted"/>
<organism evidence="2 3">
    <name type="scientific">Campylobacter cuniculorum DSM 23162 = LMG 24588</name>
    <dbReference type="NCBI Taxonomy" id="1121267"/>
    <lineage>
        <taxon>Bacteria</taxon>
        <taxon>Pseudomonadati</taxon>
        <taxon>Campylobacterota</taxon>
        <taxon>Epsilonproteobacteria</taxon>
        <taxon>Campylobacterales</taxon>
        <taxon>Campylobacteraceae</taxon>
        <taxon>Campylobacter</taxon>
    </lineage>
</organism>
<dbReference type="RefSeq" id="WP_085296678.1">
    <property type="nucleotide sequence ID" value="NZ_CP020867.1"/>
</dbReference>
<dbReference type="EMBL" id="CP020867">
    <property type="protein sequence ID" value="ARJ57171.1"/>
    <property type="molecule type" value="Genomic_DNA"/>
</dbReference>